<dbReference type="GO" id="GO:0044877">
    <property type="term" value="F:protein-containing complex binding"/>
    <property type="evidence" value="ECO:0007669"/>
    <property type="project" value="InterPro"/>
</dbReference>
<comment type="caution">
    <text evidence="11">The sequence shown here is derived from an EMBL/GenBank/DDBJ whole genome shotgun (WGS) entry which is preliminary data.</text>
</comment>
<evidence type="ECO:0000256" key="4">
    <source>
        <dbReference type="ARBA" id="ARBA00022692"/>
    </source>
</evidence>
<keyword evidence="15" id="KW-1185">Reference proteome</keyword>
<dbReference type="EMBL" id="FPKH01000001">
    <property type="protein sequence ID" value="SFX10408.1"/>
    <property type="molecule type" value="Genomic_DNA"/>
</dbReference>
<evidence type="ECO:0000256" key="2">
    <source>
        <dbReference type="ARBA" id="ARBA00004236"/>
    </source>
</evidence>
<reference evidence="11 13" key="1">
    <citation type="submission" date="2016-11" db="EMBL/GenBank/DDBJ databases">
        <authorList>
            <person name="Varghese N."/>
            <person name="Submissions S."/>
        </authorList>
    </citation>
    <scope>NUCLEOTIDE SEQUENCE [LARGE SCALE GENOMIC DNA]</scope>
    <source>
        <strain evidence="11 13">NFR18</strain>
    </source>
</reference>
<dbReference type="EMBL" id="JAVFKP010000001">
    <property type="protein sequence ID" value="MDQ4625850.1"/>
    <property type="molecule type" value="Genomic_DNA"/>
</dbReference>
<name>A0A031GRV9_9BURK</name>
<dbReference type="PANTHER" id="PTHR38035">
    <property type="entry name" value="UPF0070 PROTEIN YFGM"/>
    <property type="match status" value="1"/>
</dbReference>
<feature type="domain" description="Ancillary SecYEG translocon subunit/Cell division coordinator CpoB TPR" evidence="9">
    <location>
        <begin position="15"/>
        <end position="207"/>
    </location>
</feature>
<evidence type="ECO:0000313" key="12">
    <source>
        <dbReference type="EMBL" id="TNC79020.1"/>
    </source>
</evidence>
<dbReference type="Proteomes" id="UP001237592">
    <property type="component" value="Unassembled WGS sequence"/>
</dbReference>
<dbReference type="RefSeq" id="WP_034752031.1">
    <property type="nucleotide sequence ID" value="NZ_FPKH01000001.1"/>
</dbReference>
<keyword evidence="3" id="KW-1003">Cell membrane</keyword>
<evidence type="ECO:0000313" key="13">
    <source>
        <dbReference type="Proteomes" id="UP000182489"/>
    </source>
</evidence>
<evidence type="ECO:0000259" key="9">
    <source>
        <dbReference type="Pfam" id="PF09976"/>
    </source>
</evidence>
<reference evidence="10 15" key="3">
    <citation type="submission" date="2023-08" db="EMBL/GenBank/DDBJ databases">
        <title>Draft genome sequence of Janthinobacterium lividum.</title>
        <authorList>
            <person name="Chun B.H."/>
            <person name="Lee Y."/>
        </authorList>
    </citation>
    <scope>NUCLEOTIDE SEQUENCE [LARGE SCALE GENOMIC DNA]</scope>
    <source>
        <strain evidence="10 15">AMJK</strain>
    </source>
</reference>
<evidence type="ECO:0000256" key="1">
    <source>
        <dbReference type="ARBA" id="ARBA00004167"/>
    </source>
</evidence>
<evidence type="ECO:0000313" key="10">
    <source>
        <dbReference type="EMBL" id="MDQ4625850.1"/>
    </source>
</evidence>
<dbReference type="Pfam" id="PF09976">
    <property type="entry name" value="TPR_21"/>
    <property type="match status" value="1"/>
</dbReference>
<evidence type="ECO:0000313" key="14">
    <source>
        <dbReference type="Proteomes" id="UP000305681"/>
    </source>
</evidence>
<dbReference type="Proteomes" id="UP000305681">
    <property type="component" value="Unassembled WGS sequence"/>
</dbReference>
<evidence type="ECO:0000313" key="15">
    <source>
        <dbReference type="Proteomes" id="UP001237592"/>
    </source>
</evidence>
<sequence length="222" mass="23922">MAYDHEEQEQLATLKAWWQRNGNLTSWVLIVALAGYSGWAGWQYYQRTQAAQAGQLYDELQNAIAAKDTAKVMRAAGDMQSRFSGTAYAQMSALAAAKVAFDANDLKTAKTQLQWVAEHGTEEYKAIAKLRLAGVLLDEKAYDEALKVLATASVAQFAGAVADRKGDILVAQNKLADARTAYLAALAATDKNNPGRQLIQVKLEAIGGTVPEDKAKADKAAA</sequence>
<dbReference type="GO" id="GO:0005886">
    <property type="term" value="C:plasma membrane"/>
    <property type="evidence" value="ECO:0007669"/>
    <property type="project" value="UniProtKB-SubCell"/>
</dbReference>
<evidence type="ECO:0000256" key="7">
    <source>
        <dbReference type="ARBA" id="ARBA00023186"/>
    </source>
</evidence>
<dbReference type="PIRSF" id="PIRSF006170">
    <property type="entry name" value="YfgM"/>
    <property type="match status" value="1"/>
</dbReference>
<gene>
    <name evidence="12" type="ORF">FHI69_07250</name>
    <name evidence="10" type="ORF">RB624_08135</name>
    <name evidence="11" type="ORF">SAMN03097694_0739</name>
</gene>
<dbReference type="AlphaFoldDB" id="A0A031GRV9"/>
<dbReference type="Proteomes" id="UP000182489">
    <property type="component" value="Unassembled WGS sequence"/>
</dbReference>
<accession>A0A031GRV9</accession>
<dbReference type="eggNOG" id="COG2976">
    <property type="taxonomic scope" value="Bacteria"/>
</dbReference>
<dbReference type="OrthoDB" id="8521102at2"/>
<dbReference type="EMBL" id="VDGE01000001">
    <property type="protein sequence ID" value="TNC79020.1"/>
    <property type="molecule type" value="Genomic_DNA"/>
</dbReference>
<feature type="transmembrane region" description="Helical" evidence="8">
    <location>
        <begin position="24"/>
        <end position="42"/>
    </location>
</feature>
<evidence type="ECO:0000256" key="3">
    <source>
        <dbReference type="ARBA" id="ARBA00022475"/>
    </source>
</evidence>
<dbReference type="InterPro" id="IPR018704">
    <property type="entry name" value="SecYEG/CpoB_TPR"/>
</dbReference>
<keyword evidence="4 8" id="KW-0812">Transmembrane</keyword>
<keyword evidence="5 8" id="KW-1133">Transmembrane helix</keyword>
<dbReference type="PANTHER" id="PTHR38035:SF1">
    <property type="entry name" value="ANCILLARY SECYEG TRANSLOCON SUBUNIT"/>
    <property type="match status" value="1"/>
</dbReference>
<evidence type="ECO:0000256" key="8">
    <source>
        <dbReference type="SAM" id="Phobius"/>
    </source>
</evidence>
<evidence type="ECO:0000256" key="6">
    <source>
        <dbReference type="ARBA" id="ARBA00023136"/>
    </source>
</evidence>
<keyword evidence="6 8" id="KW-0472">Membrane</keyword>
<protein>
    <submittedName>
        <fullName evidence="11">Negative regulator of RcsB-dependent stress response</fullName>
    </submittedName>
    <submittedName>
        <fullName evidence="10">Tetratricopeptide repeat protein</fullName>
    </submittedName>
</protein>
<dbReference type="InterPro" id="IPR026039">
    <property type="entry name" value="YfgM"/>
</dbReference>
<reference evidence="12 14" key="2">
    <citation type="submission" date="2019-06" db="EMBL/GenBank/DDBJ databases">
        <title>Genome sequence of Janthinobacterium lividum UCD_MED1.</title>
        <authorList>
            <person name="De Leon M.E."/>
            <person name="Jospin G."/>
        </authorList>
    </citation>
    <scope>NUCLEOTIDE SEQUENCE [LARGE SCALE GENOMIC DNA]</scope>
    <source>
        <strain evidence="12 14">UCD_MED1</strain>
    </source>
</reference>
<proteinExistence type="predicted"/>
<organism evidence="11 13">
    <name type="scientific">Janthinobacterium lividum</name>
    <dbReference type="NCBI Taxonomy" id="29581"/>
    <lineage>
        <taxon>Bacteria</taxon>
        <taxon>Pseudomonadati</taxon>
        <taxon>Pseudomonadota</taxon>
        <taxon>Betaproteobacteria</taxon>
        <taxon>Burkholderiales</taxon>
        <taxon>Oxalobacteraceae</taxon>
        <taxon>Janthinobacterium</taxon>
    </lineage>
</organism>
<keyword evidence="7" id="KW-0143">Chaperone</keyword>
<evidence type="ECO:0000256" key="5">
    <source>
        <dbReference type="ARBA" id="ARBA00022989"/>
    </source>
</evidence>
<evidence type="ECO:0000313" key="11">
    <source>
        <dbReference type="EMBL" id="SFX10408.1"/>
    </source>
</evidence>
<comment type="subcellular location">
    <subcellularLocation>
        <location evidence="2">Cell membrane</location>
    </subcellularLocation>
    <subcellularLocation>
        <location evidence="1">Membrane</location>
        <topology evidence="1">Single-pass membrane protein</topology>
    </subcellularLocation>
</comment>